<dbReference type="AlphaFoldDB" id="A0A6J4TCG8"/>
<dbReference type="EMBL" id="CADCVQ010000138">
    <property type="protein sequence ID" value="CAA9518967.1"/>
    <property type="molecule type" value="Genomic_DNA"/>
</dbReference>
<feature type="region of interest" description="Disordered" evidence="1">
    <location>
        <begin position="1"/>
        <end position="26"/>
    </location>
</feature>
<feature type="compositionally biased region" description="Pro residues" evidence="1">
    <location>
        <begin position="1"/>
        <end position="11"/>
    </location>
</feature>
<gene>
    <name evidence="2" type="ORF">AVDCRST_MAG67-3242</name>
</gene>
<protein>
    <submittedName>
        <fullName evidence="2">Uncharacterized protein</fullName>
    </submittedName>
</protein>
<accession>A0A6J4TCG8</accession>
<evidence type="ECO:0000256" key="1">
    <source>
        <dbReference type="SAM" id="MobiDB-lite"/>
    </source>
</evidence>
<proteinExistence type="predicted"/>
<name>A0A6J4TCG8_9ACTN</name>
<evidence type="ECO:0000313" key="2">
    <source>
        <dbReference type="EMBL" id="CAA9518967.1"/>
    </source>
</evidence>
<sequence>MLLSPTSPPRPSNLAPRPTHAPGASRSPCVVVLAPLRDLHDVVAARARPRGELAD</sequence>
<organism evidence="2">
    <name type="scientific">uncultured Solirubrobacteraceae bacterium</name>
    <dbReference type="NCBI Taxonomy" id="1162706"/>
    <lineage>
        <taxon>Bacteria</taxon>
        <taxon>Bacillati</taxon>
        <taxon>Actinomycetota</taxon>
        <taxon>Thermoleophilia</taxon>
        <taxon>Solirubrobacterales</taxon>
        <taxon>Solirubrobacteraceae</taxon>
        <taxon>environmental samples</taxon>
    </lineage>
</organism>
<reference evidence="2" key="1">
    <citation type="submission" date="2020-02" db="EMBL/GenBank/DDBJ databases">
        <authorList>
            <person name="Meier V. D."/>
        </authorList>
    </citation>
    <scope>NUCLEOTIDE SEQUENCE</scope>
    <source>
        <strain evidence="2">AVDCRST_MAG67</strain>
    </source>
</reference>